<gene>
    <name evidence="3" type="ORF">I7412_09380</name>
</gene>
<dbReference type="InterPro" id="IPR036396">
    <property type="entry name" value="Cyt_P450_sf"/>
</dbReference>
<organism evidence="3 4">
    <name type="scientific">Frankia nepalensis</name>
    <dbReference type="NCBI Taxonomy" id="1836974"/>
    <lineage>
        <taxon>Bacteria</taxon>
        <taxon>Bacillati</taxon>
        <taxon>Actinomycetota</taxon>
        <taxon>Actinomycetes</taxon>
        <taxon>Frankiales</taxon>
        <taxon>Frankiaceae</taxon>
        <taxon>Frankia</taxon>
    </lineage>
</organism>
<protein>
    <submittedName>
        <fullName evidence="3">Cytochrome P450</fullName>
    </submittedName>
</protein>
<keyword evidence="2" id="KW-0408">Iron</keyword>
<accession>A0A937UR48</accession>
<dbReference type="AlphaFoldDB" id="A0A937UR48"/>
<evidence type="ECO:0000256" key="1">
    <source>
        <dbReference type="ARBA" id="ARBA00010617"/>
    </source>
</evidence>
<evidence type="ECO:0000313" key="3">
    <source>
        <dbReference type="EMBL" id="MBL7627376.1"/>
    </source>
</evidence>
<sequence length="396" mass="43070">MNPLDAEPEARYAALSAMQRTCPVHQLPGGTGYMAVSYPAVAAGLRSINAFGGSAAQDGLPEEDTTIAGILEPRHLQIRRIINNVVSVHRSQQIGPYLAAFSRDLARAMIARVSEGSPTVEAMGAFVEPIPPAAMARLLGFPEADSARYYEWGAGLGVNIAKAVTAGQSMALRDAGPEMASYVEERIAQRRAMPAEEWPNDALTRFLTTEVDGERLSDRAVVTQIMFAIGAGSDTTRNTLGSMLRRLAADPDLYAEIVADRTLIEPAIEEALRVDSPAQFLVRRCLVPEFDLEGTQISSGDALFLSIGAANRDPEKYPDPVSYDLRRDKLRDHLAFGTGPHTCPGASLARLEMKIAINVWCDHVASFRLTDGYSWEHPRTGMLHGPARLFLDITPR</sequence>
<dbReference type="Gene3D" id="1.10.630.10">
    <property type="entry name" value="Cytochrome P450"/>
    <property type="match status" value="1"/>
</dbReference>
<keyword evidence="2" id="KW-0503">Monooxygenase</keyword>
<dbReference type="PROSITE" id="PS00086">
    <property type="entry name" value="CYTOCHROME_P450"/>
    <property type="match status" value="1"/>
</dbReference>
<dbReference type="PANTHER" id="PTHR46696:SF1">
    <property type="entry name" value="CYTOCHROME P450 YJIB-RELATED"/>
    <property type="match status" value="1"/>
</dbReference>
<dbReference type="GO" id="GO:0004497">
    <property type="term" value="F:monooxygenase activity"/>
    <property type="evidence" value="ECO:0007669"/>
    <property type="project" value="UniProtKB-KW"/>
</dbReference>
<dbReference type="SUPFAM" id="SSF48264">
    <property type="entry name" value="Cytochrome P450"/>
    <property type="match status" value="1"/>
</dbReference>
<dbReference type="EMBL" id="JAEACQ010000160">
    <property type="protein sequence ID" value="MBL7627376.1"/>
    <property type="molecule type" value="Genomic_DNA"/>
</dbReference>
<comment type="similarity">
    <text evidence="1 2">Belongs to the cytochrome P450 family.</text>
</comment>
<reference evidence="3" key="1">
    <citation type="submission" date="2020-12" db="EMBL/GenBank/DDBJ databases">
        <title>Genomic characterization of non-nitrogen-fixing Frankia strains.</title>
        <authorList>
            <person name="Carlos-Shanley C."/>
            <person name="Guerra T."/>
            <person name="Hahn D."/>
        </authorList>
    </citation>
    <scope>NUCLEOTIDE SEQUENCE</scope>
    <source>
        <strain evidence="3">CN6</strain>
    </source>
</reference>
<keyword evidence="2" id="KW-0479">Metal-binding</keyword>
<dbReference type="GO" id="GO:0005506">
    <property type="term" value="F:iron ion binding"/>
    <property type="evidence" value="ECO:0007669"/>
    <property type="project" value="InterPro"/>
</dbReference>
<dbReference type="RefSeq" id="WP_203003536.1">
    <property type="nucleotide sequence ID" value="NZ_JADWYU010000099.1"/>
</dbReference>
<dbReference type="InterPro" id="IPR002397">
    <property type="entry name" value="Cyt_P450_B"/>
</dbReference>
<evidence type="ECO:0000313" key="4">
    <source>
        <dbReference type="Proteomes" id="UP000604475"/>
    </source>
</evidence>
<comment type="caution">
    <text evidence="3">The sequence shown here is derived from an EMBL/GenBank/DDBJ whole genome shotgun (WGS) entry which is preliminary data.</text>
</comment>
<dbReference type="InterPro" id="IPR017972">
    <property type="entry name" value="Cyt_P450_CS"/>
</dbReference>
<dbReference type="PANTHER" id="PTHR46696">
    <property type="entry name" value="P450, PUTATIVE (EUROFUNG)-RELATED"/>
    <property type="match status" value="1"/>
</dbReference>
<keyword evidence="2" id="KW-0560">Oxidoreductase</keyword>
<dbReference type="GO" id="GO:0016705">
    <property type="term" value="F:oxidoreductase activity, acting on paired donors, with incorporation or reduction of molecular oxygen"/>
    <property type="evidence" value="ECO:0007669"/>
    <property type="project" value="InterPro"/>
</dbReference>
<dbReference type="GO" id="GO:0020037">
    <property type="term" value="F:heme binding"/>
    <property type="evidence" value="ECO:0007669"/>
    <property type="project" value="InterPro"/>
</dbReference>
<proteinExistence type="inferred from homology"/>
<keyword evidence="4" id="KW-1185">Reference proteome</keyword>
<name>A0A937UR48_9ACTN</name>
<dbReference type="Pfam" id="PF00067">
    <property type="entry name" value="p450"/>
    <property type="match status" value="1"/>
</dbReference>
<dbReference type="PRINTS" id="PR00359">
    <property type="entry name" value="BP450"/>
</dbReference>
<dbReference type="Proteomes" id="UP000604475">
    <property type="component" value="Unassembled WGS sequence"/>
</dbReference>
<dbReference type="InterPro" id="IPR001128">
    <property type="entry name" value="Cyt_P450"/>
</dbReference>
<dbReference type="PRINTS" id="PR00385">
    <property type="entry name" value="P450"/>
</dbReference>
<keyword evidence="2" id="KW-0349">Heme</keyword>
<evidence type="ECO:0000256" key="2">
    <source>
        <dbReference type="RuleBase" id="RU000461"/>
    </source>
</evidence>